<feature type="region of interest" description="Disordered" evidence="1">
    <location>
        <begin position="1"/>
        <end position="58"/>
    </location>
</feature>
<evidence type="ECO:0000256" key="1">
    <source>
        <dbReference type="SAM" id="MobiDB-lite"/>
    </source>
</evidence>
<dbReference type="EMBL" id="CADCWH010000242">
    <property type="protein sequence ID" value="CAA9559116.1"/>
    <property type="molecule type" value="Genomic_DNA"/>
</dbReference>
<reference evidence="2" key="1">
    <citation type="submission" date="2020-02" db="EMBL/GenBank/DDBJ databases">
        <authorList>
            <person name="Meier V. D."/>
        </authorList>
    </citation>
    <scope>NUCLEOTIDE SEQUENCE</scope>
    <source>
        <strain evidence="2">AVDCRST_MAG70</strain>
    </source>
</reference>
<name>A0A6J4UXR9_9BACT</name>
<protein>
    <submittedName>
        <fullName evidence="2">Uncharacterized protein</fullName>
    </submittedName>
</protein>
<proteinExistence type="predicted"/>
<evidence type="ECO:0000313" key="2">
    <source>
        <dbReference type="EMBL" id="CAA9559116.1"/>
    </source>
</evidence>
<organism evidence="2">
    <name type="scientific">uncultured Thermomicrobiales bacterium</name>
    <dbReference type="NCBI Taxonomy" id="1645740"/>
    <lineage>
        <taxon>Bacteria</taxon>
        <taxon>Pseudomonadati</taxon>
        <taxon>Thermomicrobiota</taxon>
        <taxon>Thermomicrobia</taxon>
        <taxon>Thermomicrobiales</taxon>
        <taxon>environmental samples</taxon>
    </lineage>
</organism>
<dbReference type="AlphaFoldDB" id="A0A6J4UXR9"/>
<sequence>MPSPDRQAATGVVVDPHDIASPADPHRVQVCPSATAARGRPASETVWPGQDRDLQTGGGVAMADVPVRRCVA</sequence>
<accession>A0A6J4UXR9</accession>
<gene>
    <name evidence="2" type="ORF">AVDCRST_MAG70-1514</name>
</gene>